<sequence length="84" mass="9140">MFGVLDAFAAAAGNGPNWRETWPFGPGYSEGFLSTILKFGLIAVFFLAIGLFLRFLFGPGGWMRDKEFDLPPPGDPTPREGGQT</sequence>
<protein>
    <submittedName>
        <fullName evidence="2">Uncharacterized protein</fullName>
    </submittedName>
</protein>
<proteinExistence type="predicted"/>
<dbReference type="AlphaFoldDB" id="A0A7K3NPH9"/>
<accession>A0A7K3NPH9</accession>
<comment type="caution">
    <text evidence="2">The sequence shown here is derived from an EMBL/GenBank/DDBJ whole genome shotgun (WGS) entry which is preliminary data.</text>
</comment>
<keyword evidence="3" id="KW-1185">Reference proteome</keyword>
<name>A0A7K3NPH9_9BACT</name>
<keyword evidence="1" id="KW-0472">Membrane</keyword>
<keyword evidence="1" id="KW-0812">Transmembrane</keyword>
<organism evidence="2 3">
    <name type="scientific">Desulfolutivibrio sulfodismutans</name>
    <dbReference type="NCBI Taxonomy" id="63561"/>
    <lineage>
        <taxon>Bacteria</taxon>
        <taxon>Pseudomonadati</taxon>
        <taxon>Thermodesulfobacteriota</taxon>
        <taxon>Desulfovibrionia</taxon>
        <taxon>Desulfovibrionales</taxon>
        <taxon>Desulfovibrionaceae</taxon>
        <taxon>Desulfolutivibrio</taxon>
    </lineage>
</organism>
<feature type="non-terminal residue" evidence="2">
    <location>
        <position position="84"/>
    </location>
</feature>
<feature type="transmembrane region" description="Helical" evidence="1">
    <location>
        <begin position="36"/>
        <end position="57"/>
    </location>
</feature>
<gene>
    <name evidence="2" type="ORF">G3N56_13340</name>
</gene>
<dbReference type="EMBL" id="JAAGRQ010000058">
    <property type="protein sequence ID" value="NDY57715.1"/>
    <property type="molecule type" value="Genomic_DNA"/>
</dbReference>
<evidence type="ECO:0000313" key="3">
    <source>
        <dbReference type="Proteomes" id="UP000469724"/>
    </source>
</evidence>
<evidence type="ECO:0000256" key="1">
    <source>
        <dbReference type="SAM" id="Phobius"/>
    </source>
</evidence>
<dbReference type="Proteomes" id="UP000469724">
    <property type="component" value="Unassembled WGS sequence"/>
</dbReference>
<keyword evidence="1" id="KW-1133">Transmembrane helix</keyword>
<evidence type="ECO:0000313" key="2">
    <source>
        <dbReference type="EMBL" id="NDY57715.1"/>
    </source>
</evidence>
<reference evidence="2 3" key="1">
    <citation type="submission" date="2020-02" db="EMBL/GenBank/DDBJ databases">
        <title>Comparative genomics of sulfur disproportionating microorganisms.</title>
        <authorList>
            <person name="Ward L.M."/>
            <person name="Bertran E."/>
            <person name="Johnston D.T."/>
        </authorList>
    </citation>
    <scope>NUCLEOTIDE SEQUENCE [LARGE SCALE GENOMIC DNA]</scope>
    <source>
        <strain evidence="2 3">DSM 3696</strain>
    </source>
</reference>